<dbReference type="Pfam" id="PF18265">
    <property type="entry name" value="Nas2_N"/>
    <property type="match status" value="1"/>
</dbReference>
<dbReference type="PANTHER" id="PTHR12651:SF1">
    <property type="entry name" value="26S PROTEASOME NON-ATPASE REGULATORY SUBUNIT 9"/>
    <property type="match status" value="1"/>
</dbReference>
<name>A0ABQ7GML4_DUNSA</name>
<dbReference type="Gene3D" id="6.10.140.1710">
    <property type="match status" value="1"/>
</dbReference>
<protein>
    <recommendedName>
        <fullName evidence="3">Nas2 N-terminal domain-containing protein</fullName>
    </recommendedName>
</protein>
<dbReference type="PANTHER" id="PTHR12651">
    <property type="entry name" value="26S PROTEASOME NON-ATPASE REGULATORY SUBUNIT 9"/>
    <property type="match status" value="1"/>
</dbReference>
<evidence type="ECO:0000256" key="2">
    <source>
        <dbReference type="SAM" id="MobiDB-lite"/>
    </source>
</evidence>
<feature type="coiled-coil region" evidence="1">
    <location>
        <begin position="1"/>
        <end position="28"/>
    </location>
</feature>
<dbReference type="Proteomes" id="UP000815325">
    <property type="component" value="Unassembled WGS sequence"/>
</dbReference>
<evidence type="ECO:0000313" key="5">
    <source>
        <dbReference type="Proteomes" id="UP000815325"/>
    </source>
</evidence>
<accession>A0ABQ7GML4</accession>
<sequence>MDQERALLRELSAKKEAMEQELEALAECLTAGNGPGLHGNLVDRQGFPRADIDIPTVRGQRQRVACLMNDHKQIMKQIEEGLGRLHQLIRSSSGGSAAAAAGPAPPTLSHGSFELAAASPPPPPAPTIAVAAEAGTAGPTNGVLVPPGAEQAPSSDIPPLLAFARVHEVRFGWGV</sequence>
<evidence type="ECO:0000259" key="3">
    <source>
        <dbReference type="Pfam" id="PF18265"/>
    </source>
</evidence>
<comment type="caution">
    <text evidence="4">The sequence shown here is derived from an EMBL/GenBank/DDBJ whole genome shotgun (WGS) entry which is preliminary data.</text>
</comment>
<reference evidence="4" key="1">
    <citation type="submission" date="2017-08" db="EMBL/GenBank/DDBJ databases">
        <authorList>
            <person name="Polle J.E."/>
            <person name="Barry K."/>
            <person name="Cushman J."/>
            <person name="Schmutz J."/>
            <person name="Tran D."/>
            <person name="Hathwaick L.T."/>
            <person name="Yim W.C."/>
            <person name="Jenkins J."/>
            <person name="Mckie-Krisberg Z.M."/>
            <person name="Prochnik S."/>
            <person name="Lindquist E."/>
            <person name="Dockter R.B."/>
            <person name="Adam C."/>
            <person name="Molina H."/>
            <person name="Bunkerborg J."/>
            <person name="Jin E."/>
            <person name="Buchheim M."/>
            <person name="Magnuson J."/>
        </authorList>
    </citation>
    <scope>NUCLEOTIDE SEQUENCE</scope>
    <source>
        <strain evidence="4">CCAP 19/18</strain>
    </source>
</reference>
<dbReference type="EMBL" id="MU069685">
    <property type="protein sequence ID" value="KAF5835857.1"/>
    <property type="molecule type" value="Genomic_DNA"/>
</dbReference>
<keyword evidence="1" id="KW-0175">Coiled coil</keyword>
<organism evidence="4 5">
    <name type="scientific">Dunaliella salina</name>
    <name type="common">Green alga</name>
    <name type="synonym">Protococcus salinus</name>
    <dbReference type="NCBI Taxonomy" id="3046"/>
    <lineage>
        <taxon>Eukaryota</taxon>
        <taxon>Viridiplantae</taxon>
        <taxon>Chlorophyta</taxon>
        <taxon>core chlorophytes</taxon>
        <taxon>Chlorophyceae</taxon>
        <taxon>CS clade</taxon>
        <taxon>Chlamydomonadales</taxon>
        <taxon>Dunaliellaceae</taxon>
        <taxon>Dunaliella</taxon>
    </lineage>
</organism>
<evidence type="ECO:0000313" key="4">
    <source>
        <dbReference type="EMBL" id="KAF5835857.1"/>
    </source>
</evidence>
<feature type="region of interest" description="Disordered" evidence="2">
    <location>
        <begin position="94"/>
        <end position="129"/>
    </location>
</feature>
<gene>
    <name evidence="4" type="ORF">DUNSADRAFT_6790</name>
</gene>
<dbReference type="InterPro" id="IPR040815">
    <property type="entry name" value="Nas2_N"/>
</dbReference>
<feature type="domain" description="Nas2 N-terminal" evidence="3">
    <location>
        <begin position="8"/>
        <end position="87"/>
    </location>
</feature>
<keyword evidence="5" id="KW-1185">Reference proteome</keyword>
<proteinExistence type="predicted"/>
<dbReference type="InterPro" id="IPR035269">
    <property type="entry name" value="PSMD9"/>
</dbReference>
<evidence type="ECO:0000256" key="1">
    <source>
        <dbReference type="SAM" id="Coils"/>
    </source>
</evidence>